<keyword evidence="3" id="KW-0227">DNA damage</keyword>
<dbReference type="GO" id="GO:0006303">
    <property type="term" value="P:double-strand break repair via nonhomologous end joining"/>
    <property type="evidence" value="ECO:0007669"/>
    <property type="project" value="UniProtKB-UniRule"/>
</dbReference>
<comment type="function">
    <text evidence="3">With LigD forms a non-homologous end joining (NHEJ) DNA repair enzyme, which repairs dsDNA breaks with reduced fidelity. Binds linear dsDNA with 5'- and 3'- overhangs but not closed circular dsDNA nor ssDNA. Recruits and stimulates the ligase activity of LigD.</text>
</comment>
<dbReference type="InterPro" id="IPR009187">
    <property type="entry name" value="Prok_Ku"/>
</dbReference>
<dbReference type="PANTHER" id="PTHR41251:SF1">
    <property type="entry name" value="NON-HOMOLOGOUS END JOINING PROTEIN KU"/>
    <property type="match status" value="1"/>
</dbReference>
<dbReference type="RefSeq" id="WP_369184670.1">
    <property type="nucleotide sequence ID" value="NZ_CP163445.1"/>
</dbReference>
<dbReference type="Pfam" id="PF02735">
    <property type="entry name" value="Ku"/>
    <property type="match status" value="1"/>
</dbReference>
<organism evidence="6">
    <name type="scientific">Streptomyces sp. Y1</name>
    <dbReference type="NCBI Taxonomy" id="3238634"/>
    <lineage>
        <taxon>Bacteria</taxon>
        <taxon>Bacillati</taxon>
        <taxon>Actinomycetota</taxon>
        <taxon>Actinomycetes</taxon>
        <taxon>Kitasatosporales</taxon>
        <taxon>Streptomycetaceae</taxon>
        <taxon>Streptomyces</taxon>
    </lineage>
</organism>
<dbReference type="HAMAP" id="MF_01875">
    <property type="entry name" value="Prokaryotic_Ku"/>
    <property type="match status" value="1"/>
</dbReference>
<evidence type="ECO:0000313" key="6">
    <source>
        <dbReference type="EMBL" id="XDQ82240.1"/>
    </source>
</evidence>
<dbReference type="PIRSF" id="PIRSF006493">
    <property type="entry name" value="Prok_Ku"/>
    <property type="match status" value="1"/>
</dbReference>
<proteinExistence type="inferred from homology"/>
<dbReference type="PANTHER" id="PTHR41251">
    <property type="entry name" value="NON-HOMOLOGOUS END JOINING PROTEIN KU"/>
    <property type="match status" value="1"/>
</dbReference>
<accession>A0AB39TSB1</accession>
<name>A0AB39TSB1_9ACTN</name>
<dbReference type="SUPFAM" id="SSF100939">
    <property type="entry name" value="SPOC domain-like"/>
    <property type="match status" value="1"/>
</dbReference>
<keyword evidence="1 3" id="KW-0238">DNA-binding</keyword>
<comment type="similarity">
    <text evidence="3">Belongs to the prokaryotic Ku family.</text>
</comment>
<feature type="compositionally biased region" description="Low complexity" evidence="4">
    <location>
        <begin position="274"/>
        <end position="313"/>
    </location>
</feature>
<comment type="subunit">
    <text evidence="3">Homodimer. Interacts with LigD.</text>
</comment>
<keyword evidence="2 3" id="KW-0233">DNA recombination</keyword>
<dbReference type="CDD" id="cd00789">
    <property type="entry name" value="KU_like"/>
    <property type="match status" value="1"/>
</dbReference>
<dbReference type="GO" id="GO:0003690">
    <property type="term" value="F:double-stranded DNA binding"/>
    <property type="evidence" value="ECO:0007669"/>
    <property type="project" value="UniProtKB-UniRule"/>
</dbReference>
<dbReference type="EMBL" id="CP163445">
    <property type="protein sequence ID" value="XDQ82240.1"/>
    <property type="molecule type" value="Genomic_DNA"/>
</dbReference>
<dbReference type="Gene3D" id="2.40.290.10">
    <property type="match status" value="1"/>
</dbReference>
<feature type="domain" description="Ku" evidence="5">
    <location>
        <begin position="52"/>
        <end position="181"/>
    </location>
</feature>
<reference evidence="6" key="1">
    <citation type="submission" date="2024-07" db="EMBL/GenBank/DDBJ databases">
        <authorList>
            <person name="Yu S.T."/>
        </authorList>
    </citation>
    <scope>NUCLEOTIDE SEQUENCE</scope>
    <source>
        <strain evidence="6">Y1</strain>
    </source>
</reference>
<dbReference type="NCBIfam" id="TIGR02772">
    <property type="entry name" value="Ku_bact"/>
    <property type="match status" value="1"/>
</dbReference>
<evidence type="ECO:0000259" key="5">
    <source>
        <dbReference type="SMART" id="SM00559"/>
    </source>
</evidence>
<sequence>MQTTWKGTISFGLVSIPVHLYSATQEHDVPLHQVHAKDGGRVRMKRYCEREETEIPYAEIAKGYESPDGRTVTLTDEDLADLPLPSKKVIDVLAFVEEREIDPLMFSKAYYVGVADKAAAKPYALLRDALVESGRIAVTKIALRTRESPAVLRVHEGTLVLQTCIWPDEVRPAAGIAPEEDVEVRPQELKMARSLMDTLSEDFDLSQLHDDYQEALQQVVSARLEGVELPHEEEAGEAPDNVIDLMEALRSSLRQAKGGRTGAAAEPEPEPAPAKKATAAKKTASAKKTAAAKRTTTAKKATTRKSTAPRKAS</sequence>
<dbReference type="GO" id="GO:0006310">
    <property type="term" value="P:DNA recombination"/>
    <property type="evidence" value="ECO:0007669"/>
    <property type="project" value="UniProtKB-KW"/>
</dbReference>
<dbReference type="InterPro" id="IPR006164">
    <property type="entry name" value="DNA_bd_Ku70/Ku80"/>
</dbReference>
<protein>
    <recommendedName>
        <fullName evidence="3">Non-homologous end joining protein Ku</fullName>
    </recommendedName>
</protein>
<evidence type="ECO:0000256" key="1">
    <source>
        <dbReference type="ARBA" id="ARBA00023125"/>
    </source>
</evidence>
<dbReference type="AlphaFoldDB" id="A0AB39TSB1"/>
<gene>
    <name evidence="3" type="primary">ku</name>
    <name evidence="6" type="ORF">AB2U05_29070</name>
</gene>
<evidence type="ECO:0000256" key="4">
    <source>
        <dbReference type="SAM" id="MobiDB-lite"/>
    </source>
</evidence>
<evidence type="ECO:0000256" key="2">
    <source>
        <dbReference type="ARBA" id="ARBA00023172"/>
    </source>
</evidence>
<keyword evidence="3" id="KW-0234">DNA repair</keyword>
<feature type="region of interest" description="Disordered" evidence="4">
    <location>
        <begin position="255"/>
        <end position="313"/>
    </location>
</feature>
<evidence type="ECO:0000256" key="3">
    <source>
        <dbReference type="HAMAP-Rule" id="MF_01875"/>
    </source>
</evidence>
<dbReference type="SMART" id="SM00559">
    <property type="entry name" value="Ku78"/>
    <property type="match status" value="1"/>
</dbReference>
<dbReference type="InterPro" id="IPR016194">
    <property type="entry name" value="SPOC-like_C_dom_sf"/>
</dbReference>